<accession>A0A010YSQ7</accession>
<feature type="active site" description="Charge relay system" evidence="6 7">
    <location>
        <position position="350"/>
    </location>
</feature>
<evidence type="ECO:0000256" key="1">
    <source>
        <dbReference type="ARBA" id="ARBA00011073"/>
    </source>
</evidence>
<evidence type="ECO:0000256" key="2">
    <source>
        <dbReference type="ARBA" id="ARBA00022670"/>
    </source>
</evidence>
<dbReference type="PROSITE" id="PS00138">
    <property type="entry name" value="SUBTILASE_SER"/>
    <property type="match status" value="1"/>
</dbReference>
<dbReference type="PRINTS" id="PR00723">
    <property type="entry name" value="SUBTILISIN"/>
</dbReference>
<gene>
    <name evidence="11" type="ORF">SacsacDRAFT_0170</name>
</gene>
<evidence type="ECO:0000256" key="3">
    <source>
        <dbReference type="ARBA" id="ARBA00022723"/>
    </source>
</evidence>
<dbReference type="InterPro" id="IPR000209">
    <property type="entry name" value="Peptidase_S8/S53_dom"/>
</dbReference>
<feature type="domain" description="Peptidase S8/S53" evidence="10">
    <location>
        <begin position="155"/>
        <end position="398"/>
    </location>
</feature>
<evidence type="ECO:0000259" key="10">
    <source>
        <dbReference type="Pfam" id="PF00082"/>
    </source>
</evidence>
<evidence type="ECO:0000256" key="6">
    <source>
        <dbReference type="PIRSR" id="PIRSR615500-1"/>
    </source>
</evidence>
<evidence type="ECO:0000256" key="5">
    <source>
        <dbReference type="ARBA" id="ARBA00022825"/>
    </source>
</evidence>
<keyword evidence="4 7" id="KW-0378">Hydrolase</keyword>
<reference evidence="11 12" key="1">
    <citation type="submission" date="2013-07" db="EMBL/GenBank/DDBJ databases">
        <authorList>
            <consortium name="DOE Joint Genome Institute"/>
            <person name="Anderson I."/>
            <person name="Huntemann M."/>
            <person name="Han J."/>
            <person name="Chen A."/>
            <person name="Kyrpides N."/>
            <person name="Mavromatis K."/>
            <person name="Markowitz V."/>
            <person name="Palaniappan K."/>
            <person name="Ivanova N."/>
            <person name="Schaumberg A."/>
            <person name="Pati A."/>
            <person name="Liolios K."/>
            <person name="Nordberg H.P."/>
            <person name="Cantor M.N."/>
            <person name="Hua S.X."/>
            <person name="Woyke T."/>
        </authorList>
    </citation>
    <scope>NUCLEOTIDE SEQUENCE [LARGE SCALE GENOMIC DNA]</scope>
    <source>
        <strain evidence="11 12">DSM 19268</strain>
    </source>
</reference>
<dbReference type="PROSITE" id="PS51892">
    <property type="entry name" value="SUBTILASE"/>
    <property type="match status" value="1"/>
</dbReference>
<dbReference type="InterPro" id="IPR015500">
    <property type="entry name" value="Peptidase_S8_subtilisin-rel"/>
</dbReference>
<organism evidence="11 12">
    <name type="scientific">Saccharibacillus sacchari DSM 19268</name>
    <dbReference type="NCBI Taxonomy" id="915437"/>
    <lineage>
        <taxon>Bacteria</taxon>
        <taxon>Bacillati</taxon>
        <taxon>Bacillota</taxon>
        <taxon>Bacilli</taxon>
        <taxon>Bacillales</taxon>
        <taxon>Paenibacillaceae</taxon>
        <taxon>Saccharibacillus</taxon>
    </lineage>
</organism>
<name>A0A010YSQ7_9BACL</name>
<keyword evidence="5 7" id="KW-0720">Serine protease</keyword>
<sequence>MFRQIKGKKLIFSTISVICLLSAFAAFQLSNRIENVENVIAPKPVFDIFVKYSDQDGERLALNVTHDLKYHIYWNTNMMSLRTNEAGLAKLRASDSIQSIELSQNYKGIAQSLASLSDDAAPASSAASSASKIKQGAWGYDAIDASEAQTAGYTGKGVRIAILDTGISDKSGLQISGGTSTVEGVTSYNDDNGHGTVVAGIIGAKSKAYKGIAPDASLYAIKVMDKDGNGSTQSLAEGLDWAIRQHMDVINLSLSFPQQSNAVQELLKKAADQGITVIVAAGNAGTSDGTGDTLAFPAKSPETITVAAVDSGLKRADFSGTGSEVELSAPGVGIVSTSVSGKYKISDGTSMAAPFVSGMVAVMKQAYPNLSAEQLRAALQNSAVDLGASGRDNLYGYGMVSFDRLLGKNSVLADRPESSTPTVRDASTQTIAASDNSITPKSQTNTSNPPSAENGTFR</sequence>
<evidence type="ECO:0000256" key="9">
    <source>
        <dbReference type="SAM" id="SignalP"/>
    </source>
</evidence>
<dbReference type="GO" id="GO:0004252">
    <property type="term" value="F:serine-type endopeptidase activity"/>
    <property type="evidence" value="ECO:0007669"/>
    <property type="project" value="UniProtKB-UniRule"/>
</dbReference>
<feature type="chain" id="PRO_5001458146" evidence="9">
    <location>
        <begin position="26"/>
        <end position="458"/>
    </location>
</feature>
<keyword evidence="2 7" id="KW-0645">Protease</keyword>
<dbReference type="EMBL" id="JFBU01000001">
    <property type="protein sequence ID" value="EXG83205.1"/>
    <property type="molecule type" value="Genomic_DNA"/>
</dbReference>
<evidence type="ECO:0000256" key="4">
    <source>
        <dbReference type="ARBA" id="ARBA00022801"/>
    </source>
</evidence>
<dbReference type="PROSITE" id="PS00137">
    <property type="entry name" value="SUBTILASE_HIS"/>
    <property type="match status" value="1"/>
</dbReference>
<proteinExistence type="inferred from homology"/>
<comment type="caution">
    <text evidence="11">The sequence shown here is derived from an EMBL/GenBank/DDBJ whole genome shotgun (WGS) entry which is preliminary data.</text>
</comment>
<protein>
    <submittedName>
        <fullName evidence="11">Subtilisin-like serine protease</fullName>
    </submittedName>
</protein>
<evidence type="ECO:0000256" key="8">
    <source>
        <dbReference type="SAM" id="MobiDB-lite"/>
    </source>
</evidence>
<feature type="active site" description="Charge relay system" evidence="6 7">
    <location>
        <position position="164"/>
    </location>
</feature>
<dbReference type="AlphaFoldDB" id="A0A010YSQ7"/>
<keyword evidence="12" id="KW-1185">Reference proteome</keyword>
<dbReference type="Pfam" id="PF00082">
    <property type="entry name" value="Peptidase_S8"/>
    <property type="match status" value="1"/>
</dbReference>
<dbReference type="SUPFAM" id="SSF52743">
    <property type="entry name" value="Subtilisin-like"/>
    <property type="match status" value="1"/>
</dbReference>
<dbReference type="Gene3D" id="3.40.50.200">
    <property type="entry name" value="Peptidase S8/S53 domain"/>
    <property type="match status" value="1"/>
</dbReference>
<dbReference type="InterPro" id="IPR023828">
    <property type="entry name" value="Peptidase_S8_Ser-AS"/>
</dbReference>
<dbReference type="PANTHER" id="PTHR43806:SF11">
    <property type="entry name" value="CEREVISIN-RELATED"/>
    <property type="match status" value="1"/>
</dbReference>
<dbReference type="CDD" id="cd07477">
    <property type="entry name" value="Peptidases_S8_Subtilisin_subset"/>
    <property type="match status" value="1"/>
</dbReference>
<evidence type="ECO:0000313" key="11">
    <source>
        <dbReference type="EMBL" id="EXG83205.1"/>
    </source>
</evidence>
<feature type="signal peptide" evidence="9">
    <location>
        <begin position="1"/>
        <end position="25"/>
    </location>
</feature>
<feature type="active site" description="Charge relay system" evidence="6 7">
    <location>
        <position position="194"/>
    </location>
</feature>
<dbReference type="RefSeq" id="WP_051506758.1">
    <property type="nucleotide sequence ID" value="NZ_KK073875.1"/>
</dbReference>
<feature type="compositionally biased region" description="Polar residues" evidence="8">
    <location>
        <begin position="418"/>
        <end position="458"/>
    </location>
</feature>
<dbReference type="InterPro" id="IPR036852">
    <property type="entry name" value="Peptidase_S8/S53_dom_sf"/>
</dbReference>
<dbReference type="GO" id="GO:0006508">
    <property type="term" value="P:proteolysis"/>
    <property type="evidence" value="ECO:0007669"/>
    <property type="project" value="UniProtKB-KW"/>
</dbReference>
<dbReference type="GO" id="GO:0046872">
    <property type="term" value="F:metal ion binding"/>
    <property type="evidence" value="ECO:0007669"/>
    <property type="project" value="UniProtKB-KW"/>
</dbReference>
<dbReference type="HOGENOM" id="CLU_011263_15_7_9"/>
<dbReference type="InterPro" id="IPR034202">
    <property type="entry name" value="Subtilisin_Carlsberg-like"/>
</dbReference>
<evidence type="ECO:0000313" key="12">
    <source>
        <dbReference type="Proteomes" id="UP000053380"/>
    </source>
</evidence>
<dbReference type="InterPro" id="IPR022398">
    <property type="entry name" value="Peptidase_S8_His-AS"/>
</dbReference>
<keyword evidence="9" id="KW-0732">Signal</keyword>
<dbReference type="Proteomes" id="UP000053380">
    <property type="component" value="Unassembled WGS sequence"/>
</dbReference>
<dbReference type="InterPro" id="IPR050131">
    <property type="entry name" value="Peptidase_S8_subtilisin-like"/>
</dbReference>
<feature type="region of interest" description="Disordered" evidence="8">
    <location>
        <begin position="413"/>
        <end position="458"/>
    </location>
</feature>
<keyword evidence="3" id="KW-0479">Metal-binding</keyword>
<dbReference type="PANTHER" id="PTHR43806">
    <property type="entry name" value="PEPTIDASE S8"/>
    <property type="match status" value="1"/>
</dbReference>
<evidence type="ECO:0000256" key="7">
    <source>
        <dbReference type="PROSITE-ProRule" id="PRU01240"/>
    </source>
</evidence>
<comment type="similarity">
    <text evidence="1 7">Belongs to the peptidase S8 family.</text>
</comment>
<dbReference type="OrthoDB" id="9798386at2"/>